<evidence type="ECO:0000256" key="1">
    <source>
        <dbReference type="ARBA" id="ARBA00004571"/>
    </source>
</evidence>
<dbReference type="Pfam" id="PF07715">
    <property type="entry name" value="Plug"/>
    <property type="match status" value="1"/>
</dbReference>
<dbReference type="PROSITE" id="PS52016">
    <property type="entry name" value="TONB_DEPENDENT_REC_3"/>
    <property type="match status" value="1"/>
</dbReference>
<dbReference type="InterPro" id="IPR039426">
    <property type="entry name" value="TonB-dep_rcpt-like"/>
</dbReference>
<feature type="domain" description="TonB-dependent receptor plug" evidence="13">
    <location>
        <begin position="33"/>
        <end position="134"/>
    </location>
</feature>
<dbReference type="InterPro" id="IPR036942">
    <property type="entry name" value="Beta-barrel_TonB_sf"/>
</dbReference>
<keyword evidence="3 10" id="KW-1134">Transmembrane beta strand</keyword>
<feature type="domain" description="TonB-dependent receptor-like beta-barrel" evidence="12">
    <location>
        <begin position="190"/>
        <end position="604"/>
    </location>
</feature>
<evidence type="ECO:0000256" key="6">
    <source>
        <dbReference type="ARBA" id="ARBA00023077"/>
    </source>
</evidence>
<dbReference type="Gene3D" id="2.170.130.10">
    <property type="entry name" value="TonB-dependent receptor, plug domain"/>
    <property type="match status" value="1"/>
</dbReference>
<dbReference type="PANTHER" id="PTHR30069">
    <property type="entry name" value="TONB-DEPENDENT OUTER MEMBRANE RECEPTOR"/>
    <property type="match status" value="1"/>
</dbReference>
<dbReference type="GO" id="GO:0044718">
    <property type="term" value="P:siderophore transmembrane transport"/>
    <property type="evidence" value="ECO:0007669"/>
    <property type="project" value="TreeGrafter"/>
</dbReference>
<gene>
    <name evidence="14" type="ORF">DR864_04325</name>
</gene>
<dbReference type="GO" id="GO:0009279">
    <property type="term" value="C:cell outer membrane"/>
    <property type="evidence" value="ECO:0007669"/>
    <property type="project" value="UniProtKB-SubCell"/>
</dbReference>
<dbReference type="KEGG" id="run:DR864_04325"/>
<keyword evidence="8 14" id="KW-0675">Receptor</keyword>
<dbReference type="RefSeq" id="WP_114065799.1">
    <property type="nucleotide sequence ID" value="NZ_CP030850.1"/>
</dbReference>
<dbReference type="InterPro" id="IPR037066">
    <property type="entry name" value="Plug_dom_sf"/>
</dbReference>
<sequence>MVLMAIAPHLYAQKEQSLCEVTVRGVRPERFMVGQKVQEIDSIQLTRFRYSTLADFLQFQSPVAFKSYGAGQATSIAFRGTSANHTAVLWNGININSPSLGQSDFSTIPVAGFDQMSVQYGSAASCVGTDAVGGSIQLRSVPDFRQKGLQTLAAFRLESSENYTGQAGLRFIQKAGKNWILSGKTLLYGSIFNNYFGTEPRRTRQGESYSFEPTRTTQKGVVQDLYWQHQKGNLFSFNLWLTDNTLTIQPHQVPLREVTRTQAYRVLGSYQIGKTLIRTGFIRDVIDYGKGENLNPSHTEIDRFILRTEHDFSWIQSCDKGTNLKIGAELVHYNARVDGYGDEVKRENRADFYALLRHQFNGKLSASLNLRQAFVTRFSPPFTPSLGVEYTAFTRPRTKISFSGNTSLSYRVPTLNERYWVNLGNPELRPERGFNKEISVILKQRLAEMNQFSASITAFHNLIDDWTYWNPERNYRVENLQQVLSKGLEFAFGLKTKWHKIQLDANLNYGLTDASQQKTYGPYTQDFIGKQLIYVPRHTFGGTLTATHGKASLTVQQQFNSERYSTFDHSGRPFAPYFLLNAVLNYQFQKGNFRSDIALQGNNLSNTVYPNLKKNAMPLRTLSLNVIFYFQSKQPTNES</sequence>
<accession>A0A344TEE2</accession>
<protein>
    <submittedName>
        <fullName evidence="14">TonB-dependent receptor</fullName>
    </submittedName>
</protein>
<dbReference type="InterPro" id="IPR012910">
    <property type="entry name" value="Plug_dom"/>
</dbReference>
<dbReference type="InterPro" id="IPR000531">
    <property type="entry name" value="Beta-barrel_TonB"/>
</dbReference>
<evidence type="ECO:0000259" key="13">
    <source>
        <dbReference type="Pfam" id="PF07715"/>
    </source>
</evidence>
<dbReference type="Proteomes" id="UP000251993">
    <property type="component" value="Chromosome"/>
</dbReference>
<keyword evidence="9 10" id="KW-0998">Cell outer membrane</keyword>
<evidence type="ECO:0000259" key="12">
    <source>
        <dbReference type="Pfam" id="PF00593"/>
    </source>
</evidence>
<evidence type="ECO:0000256" key="8">
    <source>
        <dbReference type="ARBA" id="ARBA00023170"/>
    </source>
</evidence>
<organism evidence="14 15">
    <name type="scientific">Runella rosea</name>
    <dbReference type="NCBI Taxonomy" id="2259595"/>
    <lineage>
        <taxon>Bacteria</taxon>
        <taxon>Pseudomonadati</taxon>
        <taxon>Bacteroidota</taxon>
        <taxon>Cytophagia</taxon>
        <taxon>Cytophagales</taxon>
        <taxon>Spirosomataceae</taxon>
        <taxon>Runella</taxon>
    </lineage>
</organism>
<dbReference type="PANTHER" id="PTHR30069:SF29">
    <property type="entry name" value="HEMOGLOBIN AND HEMOGLOBIN-HAPTOGLOBIN-BINDING PROTEIN 1-RELATED"/>
    <property type="match status" value="1"/>
</dbReference>
<dbReference type="AlphaFoldDB" id="A0A344TEE2"/>
<comment type="subcellular location">
    <subcellularLocation>
        <location evidence="1 10">Cell outer membrane</location>
        <topology evidence="1 10">Multi-pass membrane protein</topology>
    </subcellularLocation>
</comment>
<keyword evidence="7 10" id="KW-0472">Membrane</keyword>
<evidence type="ECO:0000256" key="7">
    <source>
        <dbReference type="ARBA" id="ARBA00023136"/>
    </source>
</evidence>
<dbReference type="GO" id="GO:0015344">
    <property type="term" value="F:siderophore uptake transmembrane transporter activity"/>
    <property type="evidence" value="ECO:0007669"/>
    <property type="project" value="TreeGrafter"/>
</dbReference>
<keyword evidence="15" id="KW-1185">Reference proteome</keyword>
<evidence type="ECO:0000256" key="9">
    <source>
        <dbReference type="ARBA" id="ARBA00023237"/>
    </source>
</evidence>
<keyword evidence="6 11" id="KW-0798">TonB box</keyword>
<keyword evidence="2 10" id="KW-0813">Transport</keyword>
<evidence type="ECO:0000313" key="14">
    <source>
        <dbReference type="EMBL" id="AXE17013.1"/>
    </source>
</evidence>
<comment type="similarity">
    <text evidence="10 11">Belongs to the TonB-dependent receptor family.</text>
</comment>
<keyword evidence="5" id="KW-0732">Signal</keyword>
<dbReference type="Gene3D" id="2.40.170.20">
    <property type="entry name" value="TonB-dependent receptor, beta-barrel domain"/>
    <property type="match status" value="1"/>
</dbReference>
<name>A0A344TEE2_9BACT</name>
<dbReference type="Pfam" id="PF00593">
    <property type="entry name" value="TonB_dep_Rec_b-barrel"/>
    <property type="match status" value="1"/>
</dbReference>
<keyword evidence="4 10" id="KW-0812">Transmembrane</keyword>
<dbReference type="EMBL" id="CP030850">
    <property type="protein sequence ID" value="AXE17013.1"/>
    <property type="molecule type" value="Genomic_DNA"/>
</dbReference>
<reference evidence="14 15" key="1">
    <citation type="submission" date="2018-07" db="EMBL/GenBank/DDBJ databases">
        <title>Genome sequencing of Runella.</title>
        <authorList>
            <person name="Baek M.-G."/>
            <person name="Yi H."/>
        </authorList>
    </citation>
    <scope>NUCLEOTIDE SEQUENCE [LARGE SCALE GENOMIC DNA]</scope>
    <source>
        <strain evidence="14 15">HYN0085</strain>
    </source>
</reference>
<dbReference type="SUPFAM" id="SSF56935">
    <property type="entry name" value="Porins"/>
    <property type="match status" value="1"/>
</dbReference>
<proteinExistence type="inferred from homology"/>
<evidence type="ECO:0000256" key="3">
    <source>
        <dbReference type="ARBA" id="ARBA00022452"/>
    </source>
</evidence>
<dbReference type="OrthoDB" id="9762903at2"/>
<evidence type="ECO:0000256" key="4">
    <source>
        <dbReference type="ARBA" id="ARBA00022692"/>
    </source>
</evidence>
<evidence type="ECO:0000256" key="5">
    <source>
        <dbReference type="ARBA" id="ARBA00022729"/>
    </source>
</evidence>
<evidence type="ECO:0000313" key="15">
    <source>
        <dbReference type="Proteomes" id="UP000251993"/>
    </source>
</evidence>
<evidence type="ECO:0000256" key="10">
    <source>
        <dbReference type="PROSITE-ProRule" id="PRU01360"/>
    </source>
</evidence>
<evidence type="ECO:0000256" key="11">
    <source>
        <dbReference type="RuleBase" id="RU003357"/>
    </source>
</evidence>
<evidence type="ECO:0000256" key="2">
    <source>
        <dbReference type="ARBA" id="ARBA00022448"/>
    </source>
</evidence>